<dbReference type="Proteomes" id="UP000315353">
    <property type="component" value="Unassembled WGS sequence"/>
</dbReference>
<dbReference type="KEGG" id="cfc:CFLV_03355"/>
<evidence type="ECO:0000313" key="6">
    <source>
        <dbReference type="EMBL" id="APT86320.1"/>
    </source>
</evidence>
<dbReference type="SUPFAM" id="SSF48498">
    <property type="entry name" value="Tetracyclin repressor-like, C-terminal domain"/>
    <property type="match status" value="1"/>
</dbReference>
<sequence length="224" mass="24599">MNSPRAKGRPSQALLSRKKIADSALILIEENGYEKLTMARIARHMGVAPSALYNHVSNKHELLILVEDAVMAQVETVPLDAALDGSVDPLEAIERWAESYRAVFARHAPLVEVIASVPVSGAPRAVQMYEKVARVFELAGVAQELILPRVIMLESFIYGSALDVNAPANLFELPEDYEVQAPTLRKSHESWARSIAMETSSAENPFAEEPFRLGLRALLKGIAD</sequence>
<dbReference type="PANTHER" id="PTHR30055:SF151">
    <property type="entry name" value="TRANSCRIPTIONAL REGULATORY PROTEIN"/>
    <property type="match status" value="1"/>
</dbReference>
<evidence type="ECO:0000256" key="4">
    <source>
        <dbReference type="PROSITE-ProRule" id="PRU00335"/>
    </source>
</evidence>
<reference evidence="7 9" key="2">
    <citation type="submission" date="2019-06" db="EMBL/GenBank/DDBJ databases">
        <title>Whole genome shotgun sequence of Corynebacterium flavescens NBRC 14136.</title>
        <authorList>
            <person name="Hosoyama A."/>
            <person name="Uohara A."/>
            <person name="Ohji S."/>
            <person name="Ichikawa N."/>
        </authorList>
    </citation>
    <scope>NUCLEOTIDE SEQUENCE [LARGE SCALE GENOMIC DNA]</scope>
    <source>
        <strain evidence="7 9">NBRC 14136</strain>
    </source>
</reference>
<dbReference type="GeneID" id="82879756"/>
<dbReference type="AlphaFoldDB" id="A0A1L7CKD4"/>
<dbReference type="InterPro" id="IPR001647">
    <property type="entry name" value="HTH_TetR"/>
</dbReference>
<dbReference type="InterPro" id="IPR009057">
    <property type="entry name" value="Homeodomain-like_sf"/>
</dbReference>
<dbReference type="SUPFAM" id="SSF46689">
    <property type="entry name" value="Homeodomain-like"/>
    <property type="match status" value="1"/>
</dbReference>
<accession>A0A1L7CKD4</accession>
<dbReference type="STRING" id="28028.CFLV_03355"/>
<dbReference type="PROSITE" id="PS50977">
    <property type="entry name" value="HTH_TETR_2"/>
    <property type="match status" value="1"/>
</dbReference>
<evidence type="ECO:0000313" key="8">
    <source>
        <dbReference type="Proteomes" id="UP000185479"/>
    </source>
</evidence>
<dbReference type="RefSeq" id="WP_075729315.1">
    <property type="nucleotide sequence ID" value="NZ_BJNB01000025.1"/>
</dbReference>
<keyword evidence="8" id="KW-1185">Reference proteome</keyword>
<keyword evidence="3" id="KW-0804">Transcription</keyword>
<gene>
    <name evidence="7" type="ORF">CFL01nite_16310</name>
    <name evidence="6" type="ORF">CFLV_03355</name>
</gene>
<dbReference type="InterPro" id="IPR004111">
    <property type="entry name" value="Repressor_TetR_C"/>
</dbReference>
<evidence type="ECO:0000259" key="5">
    <source>
        <dbReference type="PROSITE" id="PS50977"/>
    </source>
</evidence>
<reference evidence="6 8" key="1">
    <citation type="submission" date="2014-08" db="EMBL/GenBank/DDBJ databases">
        <title>Complete genome sequence of Corynebacterium flavescens OJ8(T)(=DSM 20296(T)), isolated from cheese.</title>
        <authorList>
            <person name="Ruckert C."/>
            <person name="Albersmeier A."/>
            <person name="Winkler A."/>
            <person name="Kalinowski J."/>
        </authorList>
    </citation>
    <scope>NUCLEOTIDE SEQUENCE [LARGE SCALE GENOMIC DNA]</scope>
    <source>
        <strain evidence="6 8">OJ8</strain>
    </source>
</reference>
<dbReference type="GO" id="GO:0003700">
    <property type="term" value="F:DNA-binding transcription factor activity"/>
    <property type="evidence" value="ECO:0007669"/>
    <property type="project" value="TreeGrafter"/>
</dbReference>
<keyword evidence="1" id="KW-0805">Transcription regulation</keyword>
<name>A0A1L7CKD4_CORFL</name>
<organism evidence="6 8">
    <name type="scientific">Corynebacterium flavescens</name>
    <dbReference type="NCBI Taxonomy" id="28028"/>
    <lineage>
        <taxon>Bacteria</taxon>
        <taxon>Bacillati</taxon>
        <taxon>Actinomycetota</taxon>
        <taxon>Actinomycetes</taxon>
        <taxon>Mycobacteriales</taxon>
        <taxon>Corynebacteriaceae</taxon>
        <taxon>Corynebacterium</taxon>
    </lineage>
</organism>
<evidence type="ECO:0000313" key="7">
    <source>
        <dbReference type="EMBL" id="GEB98136.1"/>
    </source>
</evidence>
<dbReference type="Pfam" id="PF02909">
    <property type="entry name" value="TetR_C_1"/>
    <property type="match status" value="1"/>
</dbReference>
<feature type="DNA-binding region" description="H-T-H motif" evidence="4">
    <location>
        <begin position="37"/>
        <end position="56"/>
    </location>
</feature>
<keyword evidence="2 4" id="KW-0238">DNA-binding</keyword>
<dbReference type="Gene3D" id="1.10.357.10">
    <property type="entry name" value="Tetracycline Repressor, domain 2"/>
    <property type="match status" value="1"/>
</dbReference>
<feature type="domain" description="HTH tetR-type" evidence="5">
    <location>
        <begin position="14"/>
        <end position="74"/>
    </location>
</feature>
<evidence type="ECO:0000256" key="1">
    <source>
        <dbReference type="ARBA" id="ARBA00023015"/>
    </source>
</evidence>
<proteinExistence type="predicted"/>
<evidence type="ECO:0000313" key="9">
    <source>
        <dbReference type="Proteomes" id="UP000315353"/>
    </source>
</evidence>
<dbReference type="PRINTS" id="PR00455">
    <property type="entry name" value="HTHTETR"/>
</dbReference>
<dbReference type="EMBL" id="BJNB01000025">
    <property type="protein sequence ID" value="GEB98136.1"/>
    <property type="molecule type" value="Genomic_DNA"/>
</dbReference>
<evidence type="ECO:0000256" key="2">
    <source>
        <dbReference type="ARBA" id="ARBA00023125"/>
    </source>
</evidence>
<dbReference type="InterPro" id="IPR050109">
    <property type="entry name" value="HTH-type_TetR-like_transc_reg"/>
</dbReference>
<dbReference type="GO" id="GO:0000976">
    <property type="term" value="F:transcription cis-regulatory region binding"/>
    <property type="evidence" value="ECO:0007669"/>
    <property type="project" value="TreeGrafter"/>
</dbReference>
<dbReference type="InterPro" id="IPR036271">
    <property type="entry name" value="Tet_transcr_reg_TetR-rel_C_sf"/>
</dbReference>
<dbReference type="GO" id="GO:0045892">
    <property type="term" value="P:negative regulation of DNA-templated transcription"/>
    <property type="evidence" value="ECO:0007669"/>
    <property type="project" value="InterPro"/>
</dbReference>
<dbReference type="OrthoDB" id="3432043at2"/>
<protein>
    <submittedName>
        <fullName evidence="6 7">Transcriptional regulator</fullName>
    </submittedName>
</protein>
<evidence type="ECO:0000256" key="3">
    <source>
        <dbReference type="ARBA" id="ARBA00023163"/>
    </source>
</evidence>
<dbReference type="Pfam" id="PF00440">
    <property type="entry name" value="TetR_N"/>
    <property type="match status" value="1"/>
</dbReference>
<dbReference type="EMBL" id="CP009246">
    <property type="protein sequence ID" value="APT86320.1"/>
    <property type="molecule type" value="Genomic_DNA"/>
</dbReference>
<dbReference type="Proteomes" id="UP000185479">
    <property type="component" value="Chromosome"/>
</dbReference>
<dbReference type="PANTHER" id="PTHR30055">
    <property type="entry name" value="HTH-TYPE TRANSCRIPTIONAL REGULATOR RUTR"/>
    <property type="match status" value="1"/>
</dbReference>